<dbReference type="PANTHER" id="PTHR48022:SF64">
    <property type="entry name" value="MAJOR FACILITATOR SUPERFAMILY (MFS) PROFILE DOMAIN-CONTAINING PROTEIN"/>
    <property type="match status" value="1"/>
</dbReference>
<dbReference type="PROSITE" id="PS00216">
    <property type="entry name" value="SUGAR_TRANSPORT_1"/>
    <property type="match status" value="1"/>
</dbReference>
<protein>
    <recommendedName>
        <fullName evidence="9">Major facilitator superfamily (MFS) profile domain-containing protein</fullName>
    </recommendedName>
</protein>
<dbReference type="InterPro" id="IPR005829">
    <property type="entry name" value="Sugar_transporter_CS"/>
</dbReference>
<comment type="similarity">
    <text evidence="2">Belongs to the major facilitator superfamily. Sugar transporter (TC 2.A.1.1) family.</text>
</comment>
<feature type="transmembrane region" description="Helical" evidence="8">
    <location>
        <begin position="23"/>
        <end position="42"/>
    </location>
</feature>
<evidence type="ECO:0000256" key="1">
    <source>
        <dbReference type="ARBA" id="ARBA00004141"/>
    </source>
</evidence>
<feature type="transmembrane region" description="Helical" evidence="8">
    <location>
        <begin position="388"/>
        <end position="408"/>
    </location>
</feature>
<dbReference type="HOGENOM" id="CLU_001265_30_13_1"/>
<evidence type="ECO:0000256" key="5">
    <source>
        <dbReference type="ARBA" id="ARBA00022989"/>
    </source>
</evidence>
<dbReference type="InParanoid" id="A0A0C3FYX6"/>
<comment type="subcellular location">
    <subcellularLocation>
        <location evidence="1">Membrane</location>
        <topology evidence="1">Multi-pass membrane protein</topology>
    </subcellularLocation>
</comment>
<keyword evidence="6 8" id="KW-0472">Membrane</keyword>
<feature type="transmembrane region" description="Helical" evidence="8">
    <location>
        <begin position="357"/>
        <end position="376"/>
    </location>
</feature>
<feature type="transmembrane region" description="Helical" evidence="8">
    <location>
        <begin position="420"/>
        <end position="437"/>
    </location>
</feature>
<dbReference type="Gene3D" id="1.20.1250.20">
    <property type="entry name" value="MFS general substrate transporter like domains"/>
    <property type="match status" value="1"/>
</dbReference>
<dbReference type="InterPro" id="IPR036259">
    <property type="entry name" value="MFS_trans_sf"/>
</dbReference>
<sequence length="559" mass="61876">MSPPAWTLGEYTHTGYWWRNRGILILNICLILPLLTASINGYDSSLVNGLQILPSWQAFFNYPTGKALGLINSAQNIGATSALPFAPLISDRFGRRVTLFSGAILMLAGVILQWTARSVPVFIGSRVISKFGVGLCFSLNAAPLLITELAYPTQRGKITSLFNTAWYSGSIVSAWACFGAYSQAGSSVWSWKIPTLMQAFGPVIQACLIWFVPESPRFLVSKGLESQAAKVLAQYHAKGGDENDPLILFEMAQIRHALKVDKEISEKLTFLQLWSTPGNLKRLRIIIAIAIFSQWSGNGLVSFYINLVLEGVGITSTGTKAAINGGLQCWNLACAVTGAFLVEWVGRRPLFITSTAGMFIAFCMWTLTTALFNVLHNTAAAKATVPLIFVYYLFFDICFTPLLIAYTLEILPYGIRARGFALMNMTVQLVLAFNEFVNPWALDAIGWKYYLFYCGWLFLELLFILKYIVETRGRTLEETAALFDGEQPQQDLARMGGDAAILNIDLGRSSIPLTRRTEKSTDYYPEIVLELRPSYASESMSESQTVSRKQSQESAIVAT</sequence>
<keyword evidence="4 8" id="KW-0812">Transmembrane</keyword>
<dbReference type="InterPro" id="IPR020846">
    <property type="entry name" value="MFS_dom"/>
</dbReference>
<dbReference type="GO" id="GO:0005351">
    <property type="term" value="F:carbohydrate:proton symporter activity"/>
    <property type="evidence" value="ECO:0007669"/>
    <property type="project" value="TreeGrafter"/>
</dbReference>
<evidence type="ECO:0000259" key="9">
    <source>
        <dbReference type="PROSITE" id="PS50850"/>
    </source>
</evidence>
<evidence type="ECO:0000256" key="2">
    <source>
        <dbReference type="ARBA" id="ARBA00010992"/>
    </source>
</evidence>
<dbReference type="OrthoDB" id="6133115at2759"/>
<evidence type="ECO:0000256" key="4">
    <source>
        <dbReference type="ARBA" id="ARBA00022692"/>
    </source>
</evidence>
<dbReference type="InterPro" id="IPR050360">
    <property type="entry name" value="MFS_Sugar_Transporters"/>
</dbReference>
<evidence type="ECO:0000313" key="10">
    <source>
        <dbReference type="EMBL" id="KIM84844.1"/>
    </source>
</evidence>
<feature type="transmembrane region" description="Helical" evidence="8">
    <location>
        <begin position="97"/>
        <end position="116"/>
    </location>
</feature>
<proteinExistence type="inferred from homology"/>
<dbReference type="AlphaFoldDB" id="A0A0C3FYX6"/>
<dbReference type="Pfam" id="PF00083">
    <property type="entry name" value="Sugar_tr"/>
    <property type="match status" value="1"/>
</dbReference>
<feature type="transmembrane region" description="Helical" evidence="8">
    <location>
        <begin position="449"/>
        <end position="469"/>
    </location>
</feature>
<dbReference type="EMBL" id="KN832986">
    <property type="protein sequence ID" value="KIM84844.1"/>
    <property type="molecule type" value="Genomic_DNA"/>
</dbReference>
<evidence type="ECO:0000256" key="8">
    <source>
        <dbReference type="SAM" id="Phobius"/>
    </source>
</evidence>
<dbReference type="GO" id="GO:0016020">
    <property type="term" value="C:membrane"/>
    <property type="evidence" value="ECO:0007669"/>
    <property type="project" value="UniProtKB-SubCell"/>
</dbReference>
<organism evidence="10 11">
    <name type="scientific">Piloderma croceum (strain F 1598)</name>
    <dbReference type="NCBI Taxonomy" id="765440"/>
    <lineage>
        <taxon>Eukaryota</taxon>
        <taxon>Fungi</taxon>
        <taxon>Dikarya</taxon>
        <taxon>Basidiomycota</taxon>
        <taxon>Agaricomycotina</taxon>
        <taxon>Agaricomycetes</taxon>
        <taxon>Agaricomycetidae</taxon>
        <taxon>Atheliales</taxon>
        <taxon>Atheliaceae</taxon>
        <taxon>Piloderma</taxon>
    </lineage>
</organism>
<feature type="transmembrane region" description="Helical" evidence="8">
    <location>
        <begin position="285"/>
        <end position="305"/>
    </location>
</feature>
<evidence type="ECO:0000256" key="6">
    <source>
        <dbReference type="ARBA" id="ARBA00023136"/>
    </source>
</evidence>
<name>A0A0C3FYX6_PILCF</name>
<evidence type="ECO:0000313" key="11">
    <source>
        <dbReference type="Proteomes" id="UP000054166"/>
    </source>
</evidence>
<dbReference type="PROSITE" id="PS50850">
    <property type="entry name" value="MFS"/>
    <property type="match status" value="1"/>
</dbReference>
<keyword evidence="11" id="KW-1185">Reference proteome</keyword>
<feature type="transmembrane region" description="Helical" evidence="8">
    <location>
        <begin position="158"/>
        <end position="181"/>
    </location>
</feature>
<feature type="domain" description="Major facilitator superfamily (MFS) profile" evidence="9">
    <location>
        <begin position="29"/>
        <end position="472"/>
    </location>
</feature>
<feature type="transmembrane region" description="Helical" evidence="8">
    <location>
        <begin position="128"/>
        <end position="146"/>
    </location>
</feature>
<dbReference type="Proteomes" id="UP000054166">
    <property type="component" value="Unassembled WGS sequence"/>
</dbReference>
<dbReference type="InterPro" id="IPR005828">
    <property type="entry name" value="MFS_sugar_transport-like"/>
</dbReference>
<evidence type="ECO:0000256" key="7">
    <source>
        <dbReference type="SAM" id="MobiDB-lite"/>
    </source>
</evidence>
<reference evidence="10 11" key="1">
    <citation type="submission" date="2014-04" db="EMBL/GenBank/DDBJ databases">
        <authorList>
            <consortium name="DOE Joint Genome Institute"/>
            <person name="Kuo A."/>
            <person name="Tarkka M."/>
            <person name="Buscot F."/>
            <person name="Kohler A."/>
            <person name="Nagy L.G."/>
            <person name="Floudas D."/>
            <person name="Copeland A."/>
            <person name="Barry K.W."/>
            <person name="Cichocki N."/>
            <person name="Veneault-Fourrey C."/>
            <person name="LaButti K."/>
            <person name="Lindquist E.A."/>
            <person name="Lipzen A."/>
            <person name="Lundell T."/>
            <person name="Morin E."/>
            <person name="Murat C."/>
            <person name="Sun H."/>
            <person name="Tunlid A."/>
            <person name="Henrissat B."/>
            <person name="Grigoriev I.V."/>
            <person name="Hibbett D.S."/>
            <person name="Martin F."/>
            <person name="Nordberg H.P."/>
            <person name="Cantor M.N."/>
            <person name="Hua S.X."/>
        </authorList>
    </citation>
    <scope>NUCLEOTIDE SEQUENCE [LARGE SCALE GENOMIC DNA]</scope>
    <source>
        <strain evidence="10 11">F 1598</strain>
    </source>
</reference>
<feature type="transmembrane region" description="Helical" evidence="8">
    <location>
        <begin position="325"/>
        <end position="345"/>
    </location>
</feature>
<dbReference type="FunFam" id="1.20.1250.20:FF:000134">
    <property type="entry name" value="MFS sugar transporter protein"/>
    <property type="match status" value="1"/>
</dbReference>
<gene>
    <name evidence="10" type="ORF">PILCRDRAFT_5887</name>
</gene>
<reference evidence="11" key="2">
    <citation type="submission" date="2015-01" db="EMBL/GenBank/DDBJ databases">
        <title>Evolutionary Origins and Diversification of the Mycorrhizal Mutualists.</title>
        <authorList>
            <consortium name="DOE Joint Genome Institute"/>
            <consortium name="Mycorrhizal Genomics Consortium"/>
            <person name="Kohler A."/>
            <person name="Kuo A."/>
            <person name="Nagy L.G."/>
            <person name="Floudas D."/>
            <person name="Copeland A."/>
            <person name="Barry K.W."/>
            <person name="Cichocki N."/>
            <person name="Veneault-Fourrey C."/>
            <person name="LaButti K."/>
            <person name="Lindquist E.A."/>
            <person name="Lipzen A."/>
            <person name="Lundell T."/>
            <person name="Morin E."/>
            <person name="Murat C."/>
            <person name="Riley R."/>
            <person name="Ohm R."/>
            <person name="Sun H."/>
            <person name="Tunlid A."/>
            <person name="Henrissat B."/>
            <person name="Grigoriev I.V."/>
            <person name="Hibbett D.S."/>
            <person name="Martin F."/>
        </authorList>
    </citation>
    <scope>NUCLEOTIDE SEQUENCE [LARGE SCALE GENOMIC DNA]</scope>
    <source>
        <strain evidence="11">F 1598</strain>
    </source>
</reference>
<evidence type="ECO:0000256" key="3">
    <source>
        <dbReference type="ARBA" id="ARBA00022448"/>
    </source>
</evidence>
<keyword evidence="3" id="KW-0813">Transport</keyword>
<keyword evidence="5 8" id="KW-1133">Transmembrane helix</keyword>
<dbReference type="STRING" id="765440.A0A0C3FYX6"/>
<dbReference type="SUPFAM" id="SSF103473">
    <property type="entry name" value="MFS general substrate transporter"/>
    <property type="match status" value="1"/>
</dbReference>
<accession>A0A0C3FYX6</accession>
<feature type="region of interest" description="Disordered" evidence="7">
    <location>
        <begin position="540"/>
        <end position="559"/>
    </location>
</feature>
<dbReference type="PANTHER" id="PTHR48022">
    <property type="entry name" value="PLASTIDIC GLUCOSE TRANSPORTER 4"/>
    <property type="match status" value="1"/>
</dbReference>